<reference evidence="7" key="1">
    <citation type="journal article" date="2020" name="mSystems">
        <title>Genome- and Community-Level Interaction Insights into Carbon Utilization and Element Cycling Functions of Hydrothermarchaeota in Hydrothermal Sediment.</title>
        <authorList>
            <person name="Zhou Z."/>
            <person name="Liu Y."/>
            <person name="Xu W."/>
            <person name="Pan J."/>
            <person name="Luo Z.H."/>
            <person name="Li M."/>
        </authorList>
    </citation>
    <scope>NUCLEOTIDE SEQUENCE [LARGE SCALE GENOMIC DNA]</scope>
    <source>
        <strain evidence="7">HyVt-505</strain>
    </source>
</reference>
<dbReference type="Pfam" id="PF02518">
    <property type="entry name" value="HATPase_c"/>
    <property type="match status" value="1"/>
</dbReference>
<dbReference type="AlphaFoldDB" id="A0A832J2Q6"/>
<dbReference type="Pfam" id="PF00072">
    <property type="entry name" value="Response_reg"/>
    <property type="match status" value="1"/>
</dbReference>
<dbReference type="Proteomes" id="UP000885832">
    <property type="component" value="Unassembled WGS sequence"/>
</dbReference>
<dbReference type="Gene3D" id="3.40.50.2300">
    <property type="match status" value="1"/>
</dbReference>
<evidence type="ECO:0000256" key="2">
    <source>
        <dbReference type="ARBA" id="ARBA00012438"/>
    </source>
</evidence>
<keyword evidence="3 4" id="KW-0597">Phosphoprotein</keyword>
<dbReference type="PRINTS" id="PR00344">
    <property type="entry name" value="BCTRLSENSOR"/>
</dbReference>
<comment type="caution">
    <text evidence="7">The sequence shown here is derived from an EMBL/GenBank/DDBJ whole genome shotgun (WGS) entry which is preliminary data.</text>
</comment>
<evidence type="ECO:0000256" key="1">
    <source>
        <dbReference type="ARBA" id="ARBA00000085"/>
    </source>
</evidence>
<feature type="domain" description="Histidine kinase" evidence="5">
    <location>
        <begin position="1"/>
        <end position="114"/>
    </location>
</feature>
<feature type="non-terminal residue" evidence="7">
    <location>
        <position position="1"/>
    </location>
</feature>
<dbReference type="InterPro" id="IPR005467">
    <property type="entry name" value="His_kinase_dom"/>
</dbReference>
<feature type="domain" description="Response regulatory" evidence="6">
    <location>
        <begin position="141"/>
        <end position="258"/>
    </location>
</feature>
<organism evidence="7">
    <name type="scientific">Candidatus Tenderia electrophaga</name>
    <dbReference type="NCBI Taxonomy" id="1748243"/>
    <lineage>
        <taxon>Bacteria</taxon>
        <taxon>Pseudomonadati</taxon>
        <taxon>Pseudomonadota</taxon>
        <taxon>Gammaproteobacteria</taxon>
        <taxon>Candidatus Tenderiales</taxon>
        <taxon>Candidatus Tenderiaceae</taxon>
        <taxon>Candidatus Tenderia</taxon>
    </lineage>
</organism>
<evidence type="ECO:0000256" key="3">
    <source>
        <dbReference type="ARBA" id="ARBA00022553"/>
    </source>
</evidence>
<dbReference type="SUPFAM" id="SSF52172">
    <property type="entry name" value="CheY-like"/>
    <property type="match status" value="1"/>
</dbReference>
<dbReference type="PANTHER" id="PTHR43547:SF2">
    <property type="entry name" value="HYBRID SIGNAL TRANSDUCTION HISTIDINE KINASE C"/>
    <property type="match status" value="1"/>
</dbReference>
<dbReference type="SMART" id="SM00448">
    <property type="entry name" value="REC"/>
    <property type="match status" value="1"/>
</dbReference>
<dbReference type="GO" id="GO:0000155">
    <property type="term" value="F:phosphorelay sensor kinase activity"/>
    <property type="evidence" value="ECO:0007669"/>
    <property type="project" value="TreeGrafter"/>
</dbReference>
<evidence type="ECO:0000259" key="5">
    <source>
        <dbReference type="PROSITE" id="PS50109"/>
    </source>
</evidence>
<gene>
    <name evidence="7" type="ORF">ENJ65_01160</name>
</gene>
<sequence>QADETRLKQVLLNYISNAIKYNRLNGQVHIHYQPVTDSRLRISVTDTGYGLDDEQISKLFTSFERLNAASSDVEGTGIGLALNKRLVELMGGTVGVSSEKNVSSTFWLELNCQVQTTTEKQAQTPDNQPQVISEETKAAKTILYIEDNPANLRLVEGLIKSQTQYAFSSAIEPILGLELAYTQKPDLILLDINLPGLNGFEVLKYLRTNDATRHIPVIAISANAMPGDIETGRVAGFDAYITKPINLAKLISTINQQLADQ</sequence>
<dbReference type="EC" id="2.7.13.3" evidence="2"/>
<dbReference type="Gene3D" id="3.30.565.10">
    <property type="entry name" value="Histidine kinase-like ATPase, C-terminal domain"/>
    <property type="match status" value="1"/>
</dbReference>
<evidence type="ECO:0000259" key="6">
    <source>
        <dbReference type="PROSITE" id="PS50110"/>
    </source>
</evidence>
<evidence type="ECO:0000256" key="4">
    <source>
        <dbReference type="PROSITE-ProRule" id="PRU00169"/>
    </source>
</evidence>
<dbReference type="PROSITE" id="PS50109">
    <property type="entry name" value="HIS_KIN"/>
    <property type="match status" value="1"/>
</dbReference>
<dbReference type="PROSITE" id="PS50110">
    <property type="entry name" value="RESPONSE_REGULATORY"/>
    <property type="match status" value="1"/>
</dbReference>
<comment type="catalytic activity">
    <reaction evidence="1">
        <text>ATP + protein L-histidine = ADP + protein N-phospho-L-histidine.</text>
        <dbReference type="EC" id="2.7.13.3"/>
    </reaction>
</comment>
<dbReference type="PANTHER" id="PTHR43547">
    <property type="entry name" value="TWO-COMPONENT HISTIDINE KINASE"/>
    <property type="match status" value="1"/>
</dbReference>
<name>A0A832J2Q6_9GAMM</name>
<dbReference type="InterPro" id="IPR003594">
    <property type="entry name" value="HATPase_dom"/>
</dbReference>
<dbReference type="SMART" id="SM00387">
    <property type="entry name" value="HATPase_c"/>
    <property type="match status" value="1"/>
</dbReference>
<dbReference type="InterPro" id="IPR001789">
    <property type="entry name" value="Sig_transdc_resp-reg_receiver"/>
</dbReference>
<protein>
    <recommendedName>
        <fullName evidence="2">histidine kinase</fullName>
        <ecNumber evidence="2">2.7.13.3</ecNumber>
    </recommendedName>
</protein>
<evidence type="ECO:0000313" key="7">
    <source>
        <dbReference type="EMBL" id="HHJ80222.1"/>
    </source>
</evidence>
<accession>A0A832J2Q6</accession>
<proteinExistence type="predicted"/>
<dbReference type="InterPro" id="IPR036890">
    <property type="entry name" value="HATPase_C_sf"/>
</dbReference>
<dbReference type="InterPro" id="IPR004358">
    <property type="entry name" value="Sig_transdc_His_kin-like_C"/>
</dbReference>
<feature type="modified residue" description="4-aspartylphosphate" evidence="4">
    <location>
        <position position="191"/>
    </location>
</feature>
<dbReference type="SUPFAM" id="SSF55874">
    <property type="entry name" value="ATPase domain of HSP90 chaperone/DNA topoisomerase II/histidine kinase"/>
    <property type="match status" value="1"/>
</dbReference>
<dbReference type="EMBL" id="DRNF01000078">
    <property type="protein sequence ID" value="HHJ80222.1"/>
    <property type="molecule type" value="Genomic_DNA"/>
</dbReference>
<dbReference type="InterPro" id="IPR011006">
    <property type="entry name" value="CheY-like_superfamily"/>
</dbReference>